<organism evidence="2 3">
    <name type="scientific">Kribbella voronezhensis</name>
    <dbReference type="NCBI Taxonomy" id="2512212"/>
    <lineage>
        <taxon>Bacteria</taxon>
        <taxon>Bacillati</taxon>
        <taxon>Actinomycetota</taxon>
        <taxon>Actinomycetes</taxon>
        <taxon>Propionibacteriales</taxon>
        <taxon>Kribbellaceae</taxon>
        <taxon>Kribbella</taxon>
    </lineage>
</organism>
<accession>A0A4R7TB79</accession>
<dbReference type="RefSeq" id="WP_133979386.1">
    <property type="nucleotide sequence ID" value="NZ_SOCE01000001.1"/>
</dbReference>
<comment type="caution">
    <text evidence="2">The sequence shown here is derived from an EMBL/GenBank/DDBJ whole genome shotgun (WGS) entry which is preliminary data.</text>
</comment>
<evidence type="ECO:0000256" key="1">
    <source>
        <dbReference type="SAM" id="SignalP"/>
    </source>
</evidence>
<proteinExistence type="predicted"/>
<dbReference type="SUPFAM" id="SSF52266">
    <property type="entry name" value="SGNH hydrolase"/>
    <property type="match status" value="1"/>
</dbReference>
<evidence type="ECO:0000313" key="3">
    <source>
        <dbReference type="Proteomes" id="UP000295151"/>
    </source>
</evidence>
<keyword evidence="1" id="KW-0732">Signal</keyword>
<dbReference type="EMBL" id="SOCE01000001">
    <property type="protein sequence ID" value="TDU89300.1"/>
    <property type="molecule type" value="Genomic_DNA"/>
</dbReference>
<dbReference type="InterPro" id="IPR006311">
    <property type="entry name" value="TAT_signal"/>
</dbReference>
<reference evidence="2 3" key="1">
    <citation type="submission" date="2019-03" db="EMBL/GenBank/DDBJ databases">
        <title>Genomic Encyclopedia of Type Strains, Phase III (KMG-III): the genomes of soil and plant-associated and newly described type strains.</title>
        <authorList>
            <person name="Whitman W."/>
        </authorList>
    </citation>
    <scope>NUCLEOTIDE SEQUENCE [LARGE SCALE GENOMIC DNA]</scope>
    <source>
        <strain evidence="2 3">VKM Ac-2575</strain>
    </source>
</reference>
<dbReference type="PROSITE" id="PS51318">
    <property type="entry name" value="TAT"/>
    <property type="match status" value="1"/>
</dbReference>
<evidence type="ECO:0008006" key="4">
    <source>
        <dbReference type="Google" id="ProtNLM"/>
    </source>
</evidence>
<dbReference type="Proteomes" id="UP000295151">
    <property type="component" value="Unassembled WGS sequence"/>
</dbReference>
<dbReference type="OrthoDB" id="5149475at2"/>
<feature type="signal peptide" evidence="1">
    <location>
        <begin position="1"/>
        <end position="35"/>
    </location>
</feature>
<evidence type="ECO:0000313" key="2">
    <source>
        <dbReference type="EMBL" id="TDU89300.1"/>
    </source>
</evidence>
<keyword evidence="3" id="KW-1185">Reference proteome</keyword>
<gene>
    <name evidence="2" type="ORF">EV138_2864</name>
</gene>
<protein>
    <recommendedName>
        <fullName evidence="4">GDSL-like lipase/acylhydrolase family protein</fullName>
    </recommendedName>
</protein>
<sequence>MEKSWKSLKPSRRQLFAAGAVATVASVASTTAAYAADDYGSGELGPWEGNSNKIATPTTIRQVRDANGIYMFGDSISVQDGYALAVRLNTDGILLAVNNWSGRPTAPAVDALADWAATYGMPQRILMATGSNDIFNPPVMAAQIDRTMSIAGSTRTVYWVNVQVARTSVTDAVRLADQRNSGWINLQLADAQKRYPNLKIVHWAEFLAAKPSRMSPTMYLRDGVHTTVPLGQDARNELIAQTIT</sequence>
<name>A0A4R7TB79_9ACTN</name>
<dbReference type="AlphaFoldDB" id="A0A4R7TB79"/>
<feature type="chain" id="PRO_5020572659" description="GDSL-like lipase/acylhydrolase family protein" evidence="1">
    <location>
        <begin position="36"/>
        <end position="244"/>
    </location>
</feature>